<protein>
    <submittedName>
        <fullName evidence="3">Carboxylesterase/lipase family protein</fullName>
    </submittedName>
</protein>
<proteinExistence type="predicted"/>
<accession>A0A3E2U674</accession>
<feature type="signal peptide" evidence="1">
    <location>
        <begin position="1"/>
        <end position="30"/>
    </location>
</feature>
<reference evidence="3 4" key="1">
    <citation type="submission" date="2018-08" db="EMBL/GenBank/DDBJ databases">
        <title>A genome reference for cultivated species of the human gut microbiota.</title>
        <authorList>
            <person name="Zou Y."/>
            <person name="Xue W."/>
            <person name="Luo G."/>
        </authorList>
    </citation>
    <scope>NUCLEOTIDE SEQUENCE [LARGE SCALE GENOMIC DNA]</scope>
    <source>
        <strain evidence="3 4">AF32-8AC</strain>
    </source>
</reference>
<feature type="domain" description="Carboxylesterase type B" evidence="2">
    <location>
        <begin position="46"/>
        <end position="265"/>
    </location>
</feature>
<dbReference type="InterPro" id="IPR006311">
    <property type="entry name" value="TAT_signal"/>
</dbReference>
<dbReference type="InterPro" id="IPR050309">
    <property type="entry name" value="Type-B_Carboxylest/Lipase"/>
</dbReference>
<feature type="chain" id="PRO_5017535193" evidence="1">
    <location>
        <begin position="31"/>
        <end position="516"/>
    </location>
</feature>
<dbReference type="PROSITE" id="PS51318">
    <property type="entry name" value="TAT"/>
    <property type="match status" value="1"/>
</dbReference>
<dbReference type="RefSeq" id="WP_158403072.1">
    <property type="nucleotide sequence ID" value="NZ_QVER01000007.1"/>
</dbReference>
<keyword evidence="1" id="KW-0732">Signal</keyword>
<dbReference type="Proteomes" id="UP000260991">
    <property type="component" value="Unassembled WGS sequence"/>
</dbReference>
<organism evidence="3 4">
    <name type="scientific">Faecalibacterium prausnitzii</name>
    <dbReference type="NCBI Taxonomy" id="853"/>
    <lineage>
        <taxon>Bacteria</taxon>
        <taxon>Bacillati</taxon>
        <taxon>Bacillota</taxon>
        <taxon>Clostridia</taxon>
        <taxon>Eubacteriales</taxon>
        <taxon>Oscillospiraceae</taxon>
        <taxon>Faecalibacterium</taxon>
    </lineage>
</organism>
<dbReference type="SUPFAM" id="SSF53474">
    <property type="entry name" value="alpha/beta-Hydrolases"/>
    <property type="match status" value="1"/>
</dbReference>
<evidence type="ECO:0000313" key="4">
    <source>
        <dbReference type="Proteomes" id="UP000260991"/>
    </source>
</evidence>
<dbReference type="Gene3D" id="3.40.50.1820">
    <property type="entry name" value="alpha/beta hydrolase"/>
    <property type="match status" value="2"/>
</dbReference>
<comment type="caution">
    <text evidence="3">The sequence shown here is derived from an EMBL/GenBank/DDBJ whole genome shotgun (WGS) entry which is preliminary data.</text>
</comment>
<evidence type="ECO:0000259" key="2">
    <source>
        <dbReference type="Pfam" id="PF00135"/>
    </source>
</evidence>
<name>A0A3E2U674_9FIRM</name>
<evidence type="ECO:0000256" key="1">
    <source>
        <dbReference type="SAM" id="SignalP"/>
    </source>
</evidence>
<dbReference type="InterPro" id="IPR029058">
    <property type="entry name" value="AB_hydrolase_fold"/>
</dbReference>
<dbReference type="InterPro" id="IPR002018">
    <property type="entry name" value="CarbesteraseB"/>
</dbReference>
<dbReference type="InterPro" id="IPR019546">
    <property type="entry name" value="TAT_signal_bac_arc"/>
</dbReference>
<gene>
    <name evidence="3" type="ORF">DWZ46_07405</name>
</gene>
<dbReference type="AlphaFoldDB" id="A0A3E2U674"/>
<dbReference type="NCBIfam" id="TIGR01409">
    <property type="entry name" value="TAT_signal_seq"/>
    <property type="match status" value="1"/>
</dbReference>
<dbReference type="Pfam" id="PF10518">
    <property type="entry name" value="TAT_signal"/>
    <property type="match status" value="1"/>
</dbReference>
<dbReference type="Pfam" id="PF00135">
    <property type="entry name" value="COesterase"/>
    <property type="match status" value="1"/>
</dbReference>
<dbReference type="PANTHER" id="PTHR11559">
    <property type="entry name" value="CARBOXYLESTERASE"/>
    <property type="match status" value="1"/>
</dbReference>
<sequence>MTHCFSRRSFLKGSAAAAAVLSSPLLPADAASSETENGLFSPVSALCQTQYGPVRGREGENGQLCWYGIPYGAAPTGESRWTAPQEPSRWQTVRDCTSPAPAAYQYTTFPLGTEDCLTLDIYSSAEAKKRPVLVYLHGSAATGSSLELPGSELVRDAGCVFVALNYRLGLFGWNCLPALTADPDATGNFALLDIARALDWVRDNIRRFGGDADNITLCGFSDGGRMAAALAGSPLFRGRFQKAAAISGGLSLADPDAAAQKLAENFAPLAVEDGRSADTASAAEWLLTPGADVREWLCGLEPARIAALGKPTILYADDVVLSRGARSAVSLLLFSSATEFSGFVRDDLRPASSAARAYAVKYGSALCRWSSTEAVAEALGGSAPVWLGLIDYGGTDSQTAIPGLGSFHGLPLALFSSESSYSACADLSSAGAKALSAQLKQALASFMTSGSPGWDAWTPRDRDALHFDADSETACITLNSYPDTQESIRAAMAADTSLSAAEKETVEHLYFSGFSF</sequence>
<evidence type="ECO:0000313" key="3">
    <source>
        <dbReference type="EMBL" id="RGB91647.1"/>
    </source>
</evidence>
<dbReference type="EMBL" id="QVER01000007">
    <property type="protein sequence ID" value="RGB91647.1"/>
    <property type="molecule type" value="Genomic_DNA"/>
</dbReference>